<protein>
    <submittedName>
        <fullName evidence="1">Uncharacterized protein</fullName>
    </submittedName>
</protein>
<dbReference type="RefSeq" id="WP_007690631.1">
    <property type="nucleotide sequence ID" value="NZ_BAYX01000006.1"/>
</dbReference>
<comment type="caution">
    <text evidence="1">The sequence shown here is derived from an EMBL/GenBank/DDBJ whole genome shotgun (WGS) entry which is preliminary data.</text>
</comment>
<organism evidence="1 2">
    <name type="scientific">Rhizobium rhizogenes NBRC 13257</name>
    <dbReference type="NCBI Taxonomy" id="1220581"/>
    <lineage>
        <taxon>Bacteria</taxon>
        <taxon>Pseudomonadati</taxon>
        <taxon>Pseudomonadota</taxon>
        <taxon>Alphaproteobacteria</taxon>
        <taxon>Hyphomicrobiales</taxon>
        <taxon>Rhizobiaceae</taxon>
        <taxon>Rhizobium/Agrobacterium group</taxon>
        <taxon>Rhizobium</taxon>
    </lineage>
</organism>
<proteinExistence type="predicted"/>
<reference evidence="1 2" key="1">
    <citation type="submission" date="2014-05" db="EMBL/GenBank/DDBJ databases">
        <title>Whole genome shotgun sequence of Rhizobium rhizogenes NBRC 13257.</title>
        <authorList>
            <person name="Katano-Makiyama Y."/>
            <person name="Hosoyama A."/>
            <person name="Hashimoto M."/>
            <person name="Hosoyama Y."/>
            <person name="Noguchi M."/>
            <person name="Tsuchikane K."/>
            <person name="Kimura A."/>
            <person name="Ohji S."/>
            <person name="Ichikawa N."/>
            <person name="Yamazoe A."/>
            <person name="Fujita N."/>
        </authorList>
    </citation>
    <scope>NUCLEOTIDE SEQUENCE [LARGE SCALE GENOMIC DNA]</scope>
    <source>
        <strain evidence="1 2">NBRC 13257</strain>
    </source>
</reference>
<dbReference type="Proteomes" id="UP000026941">
    <property type="component" value="Unassembled WGS sequence"/>
</dbReference>
<evidence type="ECO:0000313" key="1">
    <source>
        <dbReference type="EMBL" id="GAJ93574.1"/>
    </source>
</evidence>
<sequence>MTNTSDPHHDDAEIHLSADEAIVLFELLSRWCDSKAIHTPTPDSKCFESTAECAVLHGVLASLEKQLVAPFKEDYHQIVKEARRRLVDLWDYPTLKG</sequence>
<evidence type="ECO:0000313" key="2">
    <source>
        <dbReference type="Proteomes" id="UP000026941"/>
    </source>
</evidence>
<name>A0AA87Q737_RHIRH</name>
<dbReference type="EMBL" id="BAYX01000006">
    <property type="protein sequence ID" value="GAJ93574.1"/>
    <property type="molecule type" value="Genomic_DNA"/>
</dbReference>
<gene>
    <name evidence="1" type="ORF">RRH01S_06_01950</name>
</gene>
<accession>A0AA87Q737</accession>
<dbReference type="AlphaFoldDB" id="A0AA87Q737"/>